<dbReference type="AlphaFoldDB" id="A0A8B0SIV3"/>
<keyword evidence="1" id="KW-1133">Transmembrane helix</keyword>
<dbReference type="SUPFAM" id="SSF56784">
    <property type="entry name" value="HAD-like"/>
    <property type="match status" value="1"/>
</dbReference>
<gene>
    <name evidence="3" type="ORF">J1836_015585</name>
    <name evidence="2" type="ORF">J1836_20195</name>
</gene>
<evidence type="ECO:0000256" key="1">
    <source>
        <dbReference type="SAM" id="Phobius"/>
    </source>
</evidence>
<evidence type="ECO:0000313" key="2">
    <source>
        <dbReference type="EMBL" id="MBO0615222.1"/>
    </source>
</evidence>
<dbReference type="InterPro" id="IPR023214">
    <property type="entry name" value="HAD_sf"/>
</dbReference>
<keyword evidence="1" id="KW-0472">Membrane</keyword>
<protein>
    <submittedName>
        <fullName evidence="3">Uncharacterized protein</fullName>
    </submittedName>
</protein>
<evidence type="ECO:0000313" key="4">
    <source>
        <dbReference type="Proteomes" id="UP000664466"/>
    </source>
</evidence>
<feature type="transmembrane region" description="Helical" evidence="1">
    <location>
        <begin position="405"/>
        <end position="425"/>
    </location>
</feature>
<reference evidence="2 4" key="1">
    <citation type="submission" date="2021-03" db="EMBL/GenBank/DDBJ databases">
        <title>Draft genome and methylome analysis of Thiotrix fructosivoruns ATCC 49748.</title>
        <authorList>
            <person name="Fomenkov A."/>
            <person name="Grabovich M.Y."/>
            <person name="Roberts R.J."/>
        </authorList>
    </citation>
    <scope>NUCLEOTIDE SEQUENCE [LARGE SCALE GENOMIC DNA]</scope>
    <source>
        <strain evidence="2 4">ATCC 49748</strain>
    </source>
</reference>
<dbReference type="EMBL" id="CP072748">
    <property type="protein sequence ID" value="QTX10008.1"/>
    <property type="molecule type" value="Genomic_DNA"/>
</dbReference>
<reference evidence="3" key="2">
    <citation type="submission" date="2021-04" db="EMBL/GenBank/DDBJ databases">
        <title>Complete Genome and methylome analysis of Thiothrix fructosivorans ATCC 49748.</title>
        <authorList>
            <person name="Fomenkov A."/>
            <person name="Sun L."/>
            <person name="Vincze T."/>
            <person name="Grabovich M.Y."/>
            <person name="Roberts R.J."/>
        </authorList>
    </citation>
    <scope>NUCLEOTIDE SEQUENCE</scope>
    <source>
        <strain evidence="3">ATCC 49748</strain>
    </source>
</reference>
<keyword evidence="4" id="KW-1185">Reference proteome</keyword>
<organism evidence="3">
    <name type="scientific">Thiothrix fructosivorans</name>
    <dbReference type="NCBI Taxonomy" id="111770"/>
    <lineage>
        <taxon>Bacteria</taxon>
        <taxon>Pseudomonadati</taxon>
        <taxon>Pseudomonadota</taxon>
        <taxon>Gammaproteobacteria</taxon>
        <taxon>Thiotrichales</taxon>
        <taxon>Thiotrichaceae</taxon>
        <taxon>Thiothrix</taxon>
    </lineage>
</organism>
<sequence length="450" mass="48673">MIWLPVLLAGGVLYAGSKALPSFDQSAKTWFGLKRAKARATDSAQAERELAVSAISLGVAAAGSLLKLPMLGWLSVPVTVYLLAPVVREAGQVVVQERRVNDQVLTSARLAVCMTMSYTFIAALDASLHVVTHWLRVRNAERWQQALQQRLGSQAQPWLQHWDTLAEQSTHWQRVGERSGAIAAPLMLVTCVLATPALGINRSSAFLTTFFGAHVRKLGPYTTRETLHQALDRGLLLTHPQVLERAVNMDTVVFDGRLLHDTCVGGQFAASVQALQQQARRVYVFTEADDALCALAGVDECFNAVTADERVAWIHQWQAAGKQVCYVGSGAGDSAACQVANLSVVVQAVLPATLPTEDLPDAFLLGTDLQAVPHLFALAAAFGDCQRFNLLAPMGVDVVDISTTLLLDFGLVYSVMFTYVGLLLGMGRTHWRKPQALPANRQSLPASLPA</sequence>
<evidence type="ECO:0000313" key="3">
    <source>
        <dbReference type="EMBL" id="QTX10008.1"/>
    </source>
</evidence>
<accession>A0A8B0SIV3</accession>
<name>A0A8B0SIV3_9GAMM</name>
<proteinExistence type="predicted"/>
<dbReference type="RefSeq" id="WP_207252945.1">
    <property type="nucleotide sequence ID" value="NZ_JAFMPM010000008.1"/>
</dbReference>
<dbReference type="Gene3D" id="3.40.50.1000">
    <property type="entry name" value="HAD superfamily/HAD-like"/>
    <property type="match status" value="1"/>
</dbReference>
<dbReference type="EMBL" id="JAFMPM010000008">
    <property type="protein sequence ID" value="MBO0615222.1"/>
    <property type="molecule type" value="Genomic_DNA"/>
</dbReference>
<dbReference type="InterPro" id="IPR036412">
    <property type="entry name" value="HAD-like_sf"/>
</dbReference>
<dbReference type="Proteomes" id="UP000664466">
    <property type="component" value="Unassembled WGS sequence"/>
</dbReference>
<keyword evidence="1" id="KW-0812">Transmembrane</keyword>